<reference evidence="1" key="1">
    <citation type="submission" date="2021-08" db="EMBL/GenBank/DDBJ databases">
        <title>Novel anaerobic bacterium isolated from sea squirt in East Sea, Republic of Korea.</title>
        <authorList>
            <person name="Nguyen T.H."/>
            <person name="Li Z."/>
            <person name="Lee Y.-J."/>
            <person name="Ko J."/>
            <person name="Kim S.-G."/>
        </authorList>
    </citation>
    <scope>NUCLEOTIDE SEQUENCE</scope>
    <source>
        <strain evidence="1">KCTC 25031</strain>
    </source>
</reference>
<protein>
    <submittedName>
        <fullName evidence="1">Polyphosphate kinase 1</fullName>
        <ecNumber evidence="1">2.7.4.1</ecNumber>
    </submittedName>
</protein>
<evidence type="ECO:0000313" key="1">
    <source>
        <dbReference type="EMBL" id="QZE14187.1"/>
    </source>
</evidence>
<gene>
    <name evidence="1" type="primary">ppk1</name>
    <name evidence="1" type="ORF">K4L44_16940</name>
</gene>
<name>A0AC61NPE7_9BACT</name>
<organism evidence="1 2">
    <name type="scientific">Halosquirtibacter laminarini</name>
    <dbReference type="NCBI Taxonomy" id="3374600"/>
    <lineage>
        <taxon>Bacteria</taxon>
        <taxon>Pseudomonadati</taxon>
        <taxon>Bacteroidota</taxon>
        <taxon>Bacteroidia</taxon>
        <taxon>Marinilabiliales</taxon>
        <taxon>Prolixibacteraceae</taxon>
        <taxon>Halosquirtibacter</taxon>
    </lineage>
</organism>
<dbReference type="Proteomes" id="UP000826212">
    <property type="component" value="Chromosome"/>
</dbReference>
<sequence length="686" mass="79843">MSLLRRYNNRELSWLSFNERVLQEADDPSVPLLERLRFLGIFSKNLDEFFRVRVASVKRMVKHGIEMPDQIGTYSPDELLEQIMDTVNEQQLYFKEIYEKVKKDMSLSGISIVDEKELTDIQGKYVKRFFYDTVLPYLVPIMLNDLSNFPDLSDGAIYLTVVLSRESKKKNDHYFAILRIPSNSLSRYVELPNGSNQKSIIMLDDVIRYCLDDLFHIFNYDKAQAYSLKVTRDAEIDLDDDISTTLIQKMEDSLKRRKKGNPVRIIYDREMPKELFRFITRKMNINIENIVPGGRYHNRGDFMSFPRVGSDTDYYQSIVPLEHPLLKRKRSVIRAIKKQDIMLHYPYQSFNHFIDFLREVAIDPKVVEIGVTIYRVASDSKVINALINAARNGKKVTVLIELQARFDEKANIYWSNTLQEAGVQVISGIPGLKVHSKLVWVQRIENDIPVNYGYIGTGNHNESTAKIYSDIGLFTSDTMITQDLENLFRFFRHNYMHFDYNRLIVSPFYLRNFLVDCIEQEISNAKNGIPAFMILKMNSLVDKEMADKLYEASSAGVKIDIIVRGISVVVPGVPGLSENIRTVSIVDKFLEHSRIWLFHNNGENSTYISSADWMPRNLNRRIEIACPVKDEVLKNELIDYLQIQLSDNVKARENGRGYRNIYINKNESGMRCQDAFYDYLKEKQYD</sequence>
<evidence type="ECO:0000313" key="2">
    <source>
        <dbReference type="Proteomes" id="UP000826212"/>
    </source>
</evidence>
<keyword evidence="1" id="KW-0418">Kinase</keyword>
<keyword evidence="2" id="KW-1185">Reference proteome</keyword>
<keyword evidence="1" id="KW-0808">Transferase</keyword>
<dbReference type="EMBL" id="CP081303">
    <property type="protein sequence ID" value="QZE14187.1"/>
    <property type="molecule type" value="Genomic_DNA"/>
</dbReference>
<dbReference type="EC" id="2.7.4.1" evidence="1"/>
<accession>A0AC61NPE7</accession>
<proteinExistence type="predicted"/>